<dbReference type="InterPro" id="IPR052515">
    <property type="entry name" value="Gfo/Idh/MocA_Oxidoreductase"/>
</dbReference>
<dbReference type="Pfam" id="PF01408">
    <property type="entry name" value="GFO_IDH_MocA"/>
    <property type="match status" value="1"/>
</dbReference>
<dbReference type="InterPro" id="IPR036291">
    <property type="entry name" value="NAD(P)-bd_dom_sf"/>
</dbReference>
<dbReference type="Proteomes" id="UP000184368">
    <property type="component" value="Unassembled WGS sequence"/>
</dbReference>
<feature type="domain" description="GFO/IDH/MocA-like oxidoreductase" evidence="2">
    <location>
        <begin position="129"/>
        <end position="251"/>
    </location>
</feature>
<name>A0A1M4VZH4_9BACT</name>
<dbReference type="STRING" id="1302690.BUE76_11575"/>
<protein>
    <submittedName>
        <fullName evidence="3">Predicted dehydrogenase</fullName>
    </submittedName>
</protein>
<dbReference type="OrthoDB" id="9815825at2"/>
<sequence length="333" mass="36687">MTQFALIGCGRIAQRHKTEILRTGALVAVCDIDLAMAQALAAGTQARVYTRLEVLLEQEPLVELVVVCTPNGLHAEHAIKSLQARRHVLCEKPLCIAFTAAWSMRDTAHFFRRKLFVVKQNRFNKPVLFARQILEAGNLGRILSFSLNGYWNQPQAYYTGNWHGTRHEDGGILYTQFSHFFDMLLWLLGDTTVISAAASNSGLRSHFEIEDSFVALLQTTGGALGTAHFSINAHGGNKEGSFTIIGEKGTMKIGGQYLNTIEWNSNDAGVPYTPEMDAGANDNGIYSGNMSNHQLVYDELQKALAGQPQSLPEAKDTVSTITLIEQLYAAARR</sequence>
<evidence type="ECO:0000313" key="3">
    <source>
        <dbReference type="EMBL" id="SHE74411.1"/>
    </source>
</evidence>
<evidence type="ECO:0000313" key="4">
    <source>
        <dbReference type="Proteomes" id="UP000184368"/>
    </source>
</evidence>
<dbReference type="PANTHER" id="PTHR43249:SF1">
    <property type="entry name" value="D-GLUCOSIDE 3-DEHYDROGENASE"/>
    <property type="match status" value="1"/>
</dbReference>
<evidence type="ECO:0000259" key="2">
    <source>
        <dbReference type="Pfam" id="PF22725"/>
    </source>
</evidence>
<dbReference type="InterPro" id="IPR000683">
    <property type="entry name" value="Gfo/Idh/MocA-like_OxRdtase_N"/>
</dbReference>
<dbReference type="RefSeq" id="WP_073040247.1">
    <property type="nucleotide sequence ID" value="NZ_FQUO01000002.1"/>
</dbReference>
<proteinExistence type="predicted"/>
<dbReference type="SUPFAM" id="SSF55347">
    <property type="entry name" value="Glyceraldehyde-3-phosphate dehydrogenase-like, C-terminal domain"/>
    <property type="match status" value="1"/>
</dbReference>
<dbReference type="GO" id="GO:0000166">
    <property type="term" value="F:nucleotide binding"/>
    <property type="evidence" value="ECO:0007669"/>
    <property type="project" value="InterPro"/>
</dbReference>
<organism evidence="3 4">
    <name type="scientific">Cnuella takakiae</name>
    <dbReference type="NCBI Taxonomy" id="1302690"/>
    <lineage>
        <taxon>Bacteria</taxon>
        <taxon>Pseudomonadati</taxon>
        <taxon>Bacteroidota</taxon>
        <taxon>Chitinophagia</taxon>
        <taxon>Chitinophagales</taxon>
        <taxon>Chitinophagaceae</taxon>
        <taxon>Cnuella</taxon>
    </lineage>
</organism>
<dbReference type="InterPro" id="IPR055170">
    <property type="entry name" value="GFO_IDH_MocA-like_dom"/>
</dbReference>
<dbReference type="AlphaFoldDB" id="A0A1M4VZH4"/>
<evidence type="ECO:0000259" key="1">
    <source>
        <dbReference type="Pfam" id="PF01408"/>
    </source>
</evidence>
<keyword evidence="4" id="KW-1185">Reference proteome</keyword>
<dbReference type="Gene3D" id="3.30.360.10">
    <property type="entry name" value="Dihydrodipicolinate Reductase, domain 2"/>
    <property type="match status" value="1"/>
</dbReference>
<gene>
    <name evidence="3" type="ORF">SAMN05444008_102436</name>
</gene>
<dbReference type="Gene3D" id="3.40.50.720">
    <property type="entry name" value="NAD(P)-binding Rossmann-like Domain"/>
    <property type="match status" value="1"/>
</dbReference>
<reference evidence="3 4" key="1">
    <citation type="submission" date="2016-11" db="EMBL/GenBank/DDBJ databases">
        <authorList>
            <person name="Jaros S."/>
            <person name="Januszkiewicz K."/>
            <person name="Wedrychowicz H."/>
        </authorList>
    </citation>
    <scope>NUCLEOTIDE SEQUENCE [LARGE SCALE GENOMIC DNA]</scope>
    <source>
        <strain evidence="3 4">DSM 26897</strain>
    </source>
</reference>
<dbReference type="PANTHER" id="PTHR43249">
    <property type="entry name" value="UDP-N-ACETYL-2-AMINO-2-DEOXY-D-GLUCURONATE OXIDASE"/>
    <property type="match status" value="1"/>
</dbReference>
<dbReference type="Pfam" id="PF22725">
    <property type="entry name" value="GFO_IDH_MocA_C3"/>
    <property type="match status" value="1"/>
</dbReference>
<feature type="domain" description="Gfo/Idh/MocA-like oxidoreductase N-terminal" evidence="1">
    <location>
        <begin position="3"/>
        <end position="108"/>
    </location>
</feature>
<accession>A0A1M4VZH4</accession>
<dbReference type="SUPFAM" id="SSF51735">
    <property type="entry name" value="NAD(P)-binding Rossmann-fold domains"/>
    <property type="match status" value="1"/>
</dbReference>
<dbReference type="EMBL" id="FQUO01000002">
    <property type="protein sequence ID" value="SHE74411.1"/>
    <property type="molecule type" value="Genomic_DNA"/>
</dbReference>